<keyword evidence="4 5" id="KW-0067">ATP-binding</keyword>
<dbReference type="InterPro" id="IPR008271">
    <property type="entry name" value="Ser/Thr_kinase_AS"/>
</dbReference>
<dbReference type="CDD" id="cd14014">
    <property type="entry name" value="STKc_PknB_like"/>
    <property type="match status" value="1"/>
</dbReference>
<dbReference type="InterPro" id="IPR017441">
    <property type="entry name" value="Protein_kinase_ATP_BS"/>
</dbReference>
<keyword evidence="10" id="KW-1185">Reference proteome</keyword>
<dbReference type="PANTHER" id="PTHR43289">
    <property type="entry name" value="MITOGEN-ACTIVATED PROTEIN KINASE KINASE KINASE 20-RELATED"/>
    <property type="match status" value="1"/>
</dbReference>
<name>A0A3E1K9J5_9GAMM</name>
<dbReference type="PROSITE" id="PS00108">
    <property type="entry name" value="PROTEIN_KINASE_ST"/>
    <property type="match status" value="1"/>
</dbReference>
<evidence type="ECO:0000259" key="8">
    <source>
        <dbReference type="PROSITE" id="PS50011"/>
    </source>
</evidence>
<dbReference type="Proteomes" id="UP000260351">
    <property type="component" value="Unassembled WGS sequence"/>
</dbReference>
<dbReference type="SUPFAM" id="SSF56112">
    <property type="entry name" value="Protein kinase-like (PK-like)"/>
    <property type="match status" value="1"/>
</dbReference>
<dbReference type="InterPro" id="IPR011009">
    <property type="entry name" value="Kinase-like_dom_sf"/>
</dbReference>
<dbReference type="Gene3D" id="1.25.40.10">
    <property type="entry name" value="Tetratricopeptide repeat domain"/>
    <property type="match status" value="2"/>
</dbReference>
<dbReference type="Gene3D" id="3.30.200.20">
    <property type="entry name" value="Phosphorylase Kinase, domain 1"/>
    <property type="match status" value="1"/>
</dbReference>
<sequence length="895" mass="98357">MGRLVAASGIRAGSNHSRPRGPMSGNRVDDQQFRARRGAPPKHLAMSAIGQGGGGRLLEVVARAQGLAESDRKALFERELASDSGLIAQAEHLARLVDEATCVPDPLPRGVSTHGLARIPGFELIELIGQGGMGSVYRARQLCPDREVAVKLLRADMISPEALDRMEREGRILARLSHSGIARVLAAGRTRVEDGPELSWLAMELIEGRRLDAYIEERRPGERELLRLFEQICEAVQYAHQQGVIHRDLKPGNILVDDQGRPHVLDFGVARFLEVDPAQASTVLTPGQVVGTLGYMAPEQVDGRADTRSDVYALGVMLYQALCGQLPLRLEGLSLVDALGRIARARPEALRSQRPGLAPELETLVMQALSADPADRYPSASQLLEDIRRYLDHRPLLARAPGRWRSGLLFVRRHRFGVASALILMLAIGVGAVVSAHFAWREAQARKQTEMRAEQLAAVNRFIQEMLLAADPERTLGESVTVVDTLSEAARLVPLDRDLSPAARSELQRTIGSVLLNLGRTAEGRVQLERAWEAVRDRDDIAEEDRQRTRMELARADLESGRIDQALAVLEAIDRDTADWPSSQLLRYELANLIGRALLESGRVDEAAVLVDDRLVQASRALGEEHLLTLVLRNLSAVIAGRQGEPLREVAIQRDVLSLRRERFGEEHPQTLAAMNNLAHALSGAGQSEEAERYAREALQGRERVLGEFHPSTVVSRNNLSALYIQRGAIDDAEPLVRSVVAWNAEHLGPLHPNTLTSRNILAYLLEEQGSLAEAESLYREILTAVDRGGDDGLRSQMLAVGNNLAMLLLSRGDAAAAVGEFERLMREAARLLGDGHPNFAVFQANHGWALHQLGRSEEAVQLLEASLRQLRPALGETHPRVAMTEERLSQARGR</sequence>
<organism evidence="9 10">
    <name type="scientific">Wenzhouxiangella sediminis</name>
    <dbReference type="NCBI Taxonomy" id="1792836"/>
    <lineage>
        <taxon>Bacteria</taxon>
        <taxon>Pseudomonadati</taxon>
        <taxon>Pseudomonadota</taxon>
        <taxon>Gammaproteobacteria</taxon>
        <taxon>Chromatiales</taxon>
        <taxon>Wenzhouxiangellaceae</taxon>
        <taxon>Wenzhouxiangella</taxon>
    </lineage>
</organism>
<evidence type="ECO:0000256" key="6">
    <source>
        <dbReference type="SAM" id="MobiDB-lite"/>
    </source>
</evidence>
<reference evidence="9 10" key="1">
    <citation type="submission" date="2018-08" db="EMBL/GenBank/DDBJ databases">
        <title>Wenzhouxiangella salilacus sp. nov., a novel bacterium isolated from a saline lake in Xinjiang Province, China.</title>
        <authorList>
            <person name="Han S."/>
        </authorList>
    </citation>
    <scope>NUCLEOTIDE SEQUENCE [LARGE SCALE GENOMIC DNA]</scope>
    <source>
        <strain evidence="9 10">XDB06</strain>
    </source>
</reference>
<dbReference type="GO" id="GO:0004674">
    <property type="term" value="F:protein serine/threonine kinase activity"/>
    <property type="evidence" value="ECO:0007669"/>
    <property type="project" value="TreeGrafter"/>
</dbReference>
<evidence type="ECO:0000313" key="10">
    <source>
        <dbReference type="Proteomes" id="UP000260351"/>
    </source>
</evidence>
<dbReference type="EMBL" id="QUZK01000032">
    <property type="protein sequence ID" value="RFF30770.1"/>
    <property type="molecule type" value="Genomic_DNA"/>
</dbReference>
<dbReference type="SUPFAM" id="SSF48452">
    <property type="entry name" value="TPR-like"/>
    <property type="match status" value="3"/>
</dbReference>
<evidence type="ECO:0000256" key="4">
    <source>
        <dbReference type="ARBA" id="ARBA00022840"/>
    </source>
</evidence>
<dbReference type="PROSITE" id="PS50011">
    <property type="entry name" value="PROTEIN_KINASE_DOM"/>
    <property type="match status" value="1"/>
</dbReference>
<evidence type="ECO:0000256" key="1">
    <source>
        <dbReference type="ARBA" id="ARBA00022679"/>
    </source>
</evidence>
<feature type="binding site" evidence="5">
    <location>
        <position position="151"/>
    </location>
    <ligand>
        <name>ATP</name>
        <dbReference type="ChEBI" id="CHEBI:30616"/>
    </ligand>
</feature>
<dbReference type="Gene3D" id="1.10.510.10">
    <property type="entry name" value="Transferase(Phosphotransferase) domain 1"/>
    <property type="match status" value="1"/>
</dbReference>
<evidence type="ECO:0000256" key="3">
    <source>
        <dbReference type="ARBA" id="ARBA00022777"/>
    </source>
</evidence>
<dbReference type="GO" id="GO:0005524">
    <property type="term" value="F:ATP binding"/>
    <property type="evidence" value="ECO:0007669"/>
    <property type="project" value="UniProtKB-UniRule"/>
</dbReference>
<gene>
    <name evidence="9" type="ORF">DZC52_06920</name>
</gene>
<keyword evidence="7" id="KW-0472">Membrane</keyword>
<dbReference type="PROSITE" id="PS00107">
    <property type="entry name" value="PROTEIN_KINASE_ATP"/>
    <property type="match status" value="1"/>
</dbReference>
<feature type="transmembrane region" description="Helical" evidence="7">
    <location>
        <begin position="416"/>
        <end position="440"/>
    </location>
</feature>
<evidence type="ECO:0000313" key="9">
    <source>
        <dbReference type="EMBL" id="RFF30770.1"/>
    </source>
</evidence>
<keyword evidence="7" id="KW-0812">Transmembrane</keyword>
<dbReference type="AlphaFoldDB" id="A0A3E1K9J5"/>
<dbReference type="SMART" id="SM00220">
    <property type="entry name" value="S_TKc"/>
    <property type="match status" value="1"/>
</dbReference>
<comment type="caution">
    <text evidence="9">The sequence shown here is derived from an EMBL/GenBank/DDBJ whole genome shotgun (WGS) entry which is preliminary data.</text>
</comment>
<dbReference type="Pfam" id="PF00069">
    <property type="entry name" value="Pkinase"/>
    <property type="match status" value="1"/>
</dbReference>
<dbReference type="Pfam" id="PF13432">
    <property type="entry name" value="TPR_16"/>
    <property type="match status" value="1"/>
</dbReference>
<keyword evidence="1" id="KW-0808">Transferase</keyword>
<proteinExistence type="predicted"/>
<accession>A0A3E1K9J5</accession>
<dbReference type="OrthoDB" id="9801841at2"/>
<keyword evidence="3" id="KW-0418">Kinase</keyword>
<dbReference type="PANTHER" id="PTHR43289:SF6">
    <property type="entry name" value="SERINE_THREONINE-PROTEIN KINASE NEKL-3"/>
    <property type="match status" value="1"/>
</dbReference>
<keyword evidence="2 5" id="KW-0547">Nucleotide-binding</keyword>
<dbReference type="InterPro" id="IPR000719">
    <property type="entry name" value="Prot_kinase_dom"/>
</dbReference>
<dbReference type="InterPro" id="IPR011990">
    <property type="entry name" value="TPR-like_helical_dom_sf"/>
</dbReference>
<feature type="domain" description="Protein kinase" evidence="8">
    <location>
        <begin position="122"/>
        <end position="391"/>
    </location>
</feature>
<evidence type="ECO:0000256" key="5">
    <source>
        <dbReference type="PROSITE-ProRule" id="PRU10141"/>
    </source>
</evidence>
<evidence type="ECO:0000256" key="7">
    <source>
        <dbReference type="SAM" id="Phobius"/>
    </source>
</evidence>
<evidence type="ECO:0000256" key="2">
    <source>
        <dbReference type="ARBA" id="ARBA00022741"/>
    </source>
</evidence>
<dbReference type="Pfam" id="PF13374">
    <property type="entry name" value="TPR_10"/>
    <property type="match status" value="3"/>
</dbReference>
<feature type="region of interest" description="Disordered" evidence="6">
    <location>
        <begin position="1"/>
        <end position="42"/>
    </location>
</feature>
<keyword evidence="7" id="KW-1133">Transmembrane helix</keyword>
<protein>
    <recommendedName>
        <fullName evidence="8">Protein kinase domain-containing protein</fullName>
    </recommendedName>
</protein>
<dbReference type="Pfam" id="PF13424">
    <property type="entry name" value="TPR_12"/>
    <property type="match status" value="1"/>
</dbReference>